<sequence length="400" mass="45694">MEALISVFHFPGTIRYLNDVVLLSVVPSLFHYYVPLLKRQHATLVLYAVLSLFSFDILTAVINMVEPQLVLWAIRNTFRGIIYCFSVLAVLRVEDVEKLFNYLFWLQIPNLLLGTYQWLFIDQGLGDQVHGLFANGAGANMFSVVLVSYYLNAYLAKRKSLFKVGITMIAAIFMAVIGEEKTCFVYLIAILVISLLVSKWSLRTIFFSCLIAVVCSTMINWIQAVRPSMLNIFFDSQETSNYLTSSWDNAYGIPRVGAFHYISSRFFDNDLLREMIGLGFGNCEDSQFSFLQSDFADSYRNLSYRVFTHQWTFLETGYIGFILLVFFFISIIICLISNRIHKRTISDSVLNITSICIAVCCIISMWSNSTIKLDSSFIPYFGISLGFLLYRRNLNGVSND</sequence>
<dbReference type="Proteomes" id="UP000345527">
    <property type="component" value="Unassembled WGS sequence"/>
</dbReference>
<evidence type="ECO:0000256" key="1">
    <source>
        <dbReference type="SAM" id="Phobius"/>
    </source>
</evidence>
<feature type="transmembrane region" description="Helical" evidence="1">
    <location>
        <begin position="373"/>
        <end position="390"/>
    </location>
</feature>
<evidence type="ECO:0000313" key="2">
    <source>
        <dbReference type="EMBL" id="KAA8820754.1"/>
    </source>
</evidence>
<evidence type="ECO:0000313" key="3">
    <source>
        <dbReference type="EMBL" id="KAA8821799.1"/>
    </source>
</evidence>
<organism evidence="3 4">
    <name type="scientific">Bifidobacterium vespertilionis</name>
    <dbReference type="NCBI Taxonomy" id="2562524"/>
    <lineage>
        <taxon>Bacteria</taxon>
        <taxon>Bacillati</taxon>
        <taxon>Actinomycetota</taxon>
        <taxon>Actinomycetes</taxon>
        <taxon>Bifidobacteriales</taxon>
        <taxon>Bifidobacteriaceae</taxon>
        <taxon>Bifidobacterium</taxon>
    </lineage>
</organism>
<dbReference type="RefSeq" id="WP_150354800.1">
    <property type="nucleotide sequence ID" value="NZ_RZNZ01000007.1"/>
</dbReference>
<feature type="transmembrane region" description="Helical" evidence="1">
    <location>
        <begin position="69"/>
        <end position="90"/>
    </location>
</feature>
<accession>A0A5J5DVA6</accession>
<comment type="caution">
    <text evidence="3">The sequence shown here is derived from an EMBL/GenBank/DDBJ whole genome shotgun (WGS) entry which is preliminary data.</text>
</comment>
<feature type="transmembrane region" description="Helical" evidence="1">
    <location>
        <begin position="44"/>
        <end position="63"/>
    </location>
</feature>
<dbReference type="OrthoDB" id="3229240at2"/>
<feature type="transmembrane region" description="Helical" evidence="1">
    <location>
        <begin position="20"/>
        <end position="37"/>
    </location>
</feature>
<feature type="transmembrane region" description="Helical" evidence="1">
    <location>
        <begin position="102"/>
        <end position="120"/>
    </location>
</feature>
<feature type="transmembrane region" description="Helical" evidence="1">
    <location>
        <begin position="205"/>
        <end position="224"/>
    </location>
</feature>
<feature type="transmembrane region" description="Helical" evidence="1">
    <location>
        <begin position="132"/>
        <end position="151"/>
    </location>
</feature>
<keyword evidence="1" id="KW-0812">Transmembrane</keyword>
<dbReference type="Proteomes" id="UP000374630">
    <property type="component" value="Unassembled WGS sequence"/>
</dbReference>
<keyword evidence="1" id="KW-1133">Transmembrane helix</keyword>
<feature type="transmembrane region" description="Helical" evidence="1">
    <location>
        <begin position="160"/>
        <end position="178"/>
    </location>
</feature>
<dbReference type="EMBL" id="RZOA01000024">
    <property type="protein sequence ID" value="KAA8821799.1"/>
    <property type="molecule type" value="Genomic_DNA"/>
</dbReference>
<feature type="transmembrane region" description="Helical" evidence="1">
    <location>
        <begin position="348"/>
        <end position="367"/>
    </location>
</feature>
<dbReference type="AlphaFoldDB" id="A0A5J5DVA6"/>
<gene>
    <name evidence="3" type="ORF">EM848_10065</name>
    <name evidence="2" type="ORF">EMO90_06115</name>
</gene>
<feature type="transmembrane region" description="Helical" evidence="1">
    <location>
        <begin position="184"/>
        <end position="200"/>
    </location>
</feature>
<protein>
    <recommendedName>
        <fullName evidence="6">O-antigen ligase domain-containing protein</fullName>
    </recommendedName>
</protein>
<dbReference type="EMBL" id="RZNZ01000007">
    <property type="protein sequence ID" value="KAA8820754.1"/>
    <property type="molecule type" value="Genomic_DNA"/>
</dbReference>
<name>A0A5J5DVA6_9BIFI</name>
<proteinExistence type="predicted"/>
<reference evidence="4 5" key="1">
    <citation type="journal article" date="2019" name="Syst. Appl. Microbiol.">
        <title>Characterization of Bifidobacterium species in feaces of the Egyptian fruit bat: Description of B. vespertilionis sp. nov. and B. rousetti sp. nov.</title>
        <authorList>
            <person name="Modesto M."/>
            <person name="Satti M."/>
            <person name="Watanabe K."/>
            <person name="Puglisi E."/>
            <person name="Morelli L."/>
            <person name="Huang C.-H."/>
            <person name="Liou J.-S."/>
            <person name="Miyashita M."/>
            <person name="Tamura T."/>
            <person name="Saito S."/>
            <person name="Mori K."/>
            <person name="Huang L."/>
            <person name="Sciavilla P."/>
            <person name="Sandri C."/>
            <person name="Spiezio C."/>
            <person name="Vitali F."/>
            <person name="Cavalieri D."/>
            <person name="Perpetuini G."/>
            <person name="Tofalo R."/>
            <person name="Bonetti A."/>
            <person name="Arita M."/>
            <person name="Mattarelli P."/>
        </authorList>
    </citation>
    <scope>NUCLEOTIDE SEQUENCE [LARGE SCALE GENOMIC DNA]</scope>
    <source>
        <strain evidence="2 5">RST16</strain>
        <strain evidence="3 4">RST8</strain>
    </source>
</reference>
<evidence type="ECO:0000313" key="5">
    <source>
        <dbReference type="Proteomes" id="UP000374630"/>
    </source>
</evidence>
<evidence type="ECO:0008006" key="6">
    <source>
        <dbReference type="Google" id="ProtNLM"/>
    </source>
</evidence>
<keyword evidence="1" id="KW-0472">Membrane</keyword>
<feature type="transmembrane region" description="Helical" evidence="1">
    <location>
        <begin position="317"/>
        <end position="336"/>
    </location>
</feature>
<evidence type="ECO:0000313" key="4">
    <source>
        <dbReference type="Proteomes" id="UP000345527"/>
    </source>
</evidence>
<keyword evidence="5" id="KW-1185">Reference proteome</keyword>